<evidence type="ECO:0000313" key="7">
    <source>
        <dbReference type="Proteomes" id="UP001275084"/>
    </source>
</evidence>
<dbReference type="EMBL" id="JAUIQD010000001">
    <property type="protein sequence ID" value="KAK3364662.1"/>
    <property type="molecule type" value="Genomic_DNA"/>
</dbReference>
<dbReference type="InterPro" id="IPR036770">
    <property type="entry name" value="Ankyrin_rpt-contain_sf"/>
</dbReference>
<dbReference type="InterPro" id="IPR050889">
    <property type="entry name" value="Dendritic_Spine_Reg/Scaffold"/>
</dbReference>
<keyword evidence="1" id="KW-0677">Repeat</keyword>
<feature type="repeat" description="ANK" evidence="3">
    <location>
        <begin position="828"/>
        <end position="860"/>
    </location>
</feature>
<accession>A0AAJ0HXS9</accession>
<evidence type="ECO:0000256" key="2">
    <source>
        <dbReference type="ARBA" id="ARBA00023043"/>
    </source>
</evidence>
<dbReference type="InterPro" id="IPR013087">
    <property type="entry name" value="Znf_C2H2_type"/>
</dbReference>
<protein>
    <submittedName>
        <fullName evidence="6">Ankyrin repeat-containing domain protein</fullName>
    </submittedName>
</protein>
<keyword evidence="7" id="KW-1185">Reference proteome</keyword>
<feature type="domain" description="C2H2-type" evidence="5">
    <location>
        <begin position="399"/>
        <end position="420"/>
    </location>
</feature>
<dbReference type="AlphaFoldDB" id="A0AAJ0HXS9"/>
<dbReference type="Pfam" id="PF00023">
    <property type="entry name" value="Ank"/>
    <property type="match status" value="1"/>
</dbReference>
<dbReference type="Pfam" id="PF12796">
    <property type="entry name" value="Ank_2"/>
    <property type="match status" value="3"/>
</dbReference>
<evidence type="ECO:0000256" key="3">
    <source>
        <dbReference type="PROSITE-ProRule" id="PRU00023"/>
    </source>
</evidence>
<reference evidence="6" key="2">
    <citation type="submission" date="2023-06" db="EMBL/GenBank/DDBJ databases">
        <authorList>
            <consortium name="Lawrence Berkeley National Laboratory"/>
            <person name="Haridas S."/>
            <person name="Hensen N."/>
            <person name="Bonometti L."/>
            <person name="Westerberg I."/>
            <person name="Brannstrom I.O."/>
            <person name="Guillou S."/>
            <person name="Cros-Aarteil S."/>
            <person name="Calhoun S."/>
            <person name="Kuo A."/>
            <person name="Mondo S."/>
            <person name="Pangilinan J."/>
            <person name="Riley R."/>
            <person name="Labutti K."/>
            <person name="Andreopoulos B."/>
            <person name="Lipzen A."/>
            <person name="Chen C."/>
            <person name="Yanf M."/>
            <person name="Daum C."/>
            <person name="Ng V."/>
            <person name="Clum A."/>
            <person name="Steindorff A."/>
            <person name="Ohm R."/>
            <person name="Martin F."/>
            <person name="Silar P."/>
            <person name="Natvig D."/>
            <person name="Lalanne C."/>
            <person name="Gautier V."/>
            <person name="Ament-Velasquez S.L."/>
            <person name="Kruys A."/>
            <person name="Hutchinson M.I."/>
            <person name="Powell A.J."/>
            <person name="Barry K."/>
            <person name="Miller A.N."/>
            <person name="Grigoriev I.V."/>
            <person name="Debuchy R."/>
            <person name="Gladieux P."/>
            <person name="Thoren M.H."/>
            <person name="Johannesson H."/>
        </authorList>
    </citation>
    <scope>NUCLEOTIDE SEQUENCE</scope>
    <source>
        <strain evidence="6">CBS 955.72</strain>
    </source>
</reference>
<evidence type="ECO:0000313" key="6">
    <source>
        <dbReference type="EMBL" id="KAK3364662.1"/>
    </source>
</evidence>
<feature type="region of interest" description="Disordered" evidence="4">
    <location>
        <begin position="500"/>
        <end position="525"/>
    </location>
</feature>
<feature type="region of interest" description="Disordered" evidence="4">
    <location>
        <begin position="875"/>
        <end position="895"/>
    </location>
</feature>
<dbReference type="PROSITE" id="PS50297">
    <property type="entry name" value="ANK_REP_REGION"/>
    <property type="match status" value="4"/>
</dbReference>
<keyword evidence="2 3" id="KW-0040">ANK repeat</keyword>
<dbReference type="Gene3D" id="3.30.160.60">
    <property type="entry name" value="Classic Zinc Finger"/>
    <property type="match status" value="1"/>
</dbReference>
<evidence type="ECO:0000256" key="4">
    <source>
        <dbReference type="SAM" id="MobiDB-lite"/>
    </source>
</evidence>
<dbReference type="Pfam" id="PF14616">
    <property type="entry name" value="Rua1_C"/>
    <property type="match status" value="1"/>
</dbReference>
<sequence length="1208" mass="131396">MASGPGPIMVEASRARRRLRELCLDMGRKITSGAVPQGVDADDSYLSSCLDRLNIWAGSLGVFQKGEASLDSRLSSHILVREVVRLLRQLNQLISDFQSILDGERTQAIWTKGSTQICAAEFSDSDSLLDDEEESALGLPDHVPEPDGSDDIVTESKDLQLSINESITGLLRLSVQVHKSSSKSKFARSSLDQDYAVGPDISHVRDFFPHAAANDALVERLGKANAQRRQWLGYRRRHREKLSVDLSGPGGERLPPLIGAGGGDDEPAVVSPVDGQPSEYLPSLTGTKATTFRSRATPTVISQSVIPDTVFGRSSRATASEPRLMVPDPPSDLVLGQPYFCRYCCNVIEISGKNAWHKHVHADLSSYSCTFERCDEIFFESKHKWWAHENESHRKRWSCGICRSPWPNLAAMADHLRTAHPDQVPEHQAEAVAHRFGRPLAHIDAADCPLCDYPNVLRHRGGYTDQEIRQVPNEKFGRHLGRHLEQLALFVLPYNDLADDEHEASDTGGGGEDSGSDRDASSSGGMRLLVSVPDLVEKLSEVAARQNNRDPEILAQPPDLAMRWQPPQDFTPPAEDFETDEASLLPARQEPLYGGDLHTAGWTRGLGDRKEGFCARCPAAHWVNIPDGSYRFHLTYFHGVPESGVPLPRPSTIRPVEGRAGVWEGYCDACEGWRVLKKTGRGWSWYRHWLNDHTEILKERTDRTRSGASPEVVGVRERPPGGGARPPATDAESLDEMARTVVSDRPTDNELIRRRLESLAKDDRPRAMEQLLAQLASTRSDDEIRTLINHVADGASRSLLAVSASHGMSRVVNLLLDLGADPNALGPDGRTALDCAADAGYFTIAQQLIDGGADASRASILKKILSDEREYAGENVEEAAAAERSGPSPQINPDTLAPLGRAAYEGDMDEAQALLGSEGTAPSRCDVEEGGAGVGCSPFLLGSIRGHFGVMDRLLAHGANINATSPLGWTPLMLAAKREDEPCVSFLLSRGADVNHLSPDRWTALAEAASRRSTRITALLLEAGADPEVRAQSDWTPLMYAAYRGDIEAVDLLLHAGASFDEISARDETAMLLAAASGSPVVVRRLLDAGCSPEPIWSRAEPAPAALVASKGITENGEGEGEARCVAVVEDPPAVTGSQQRIERTYKVGWTPLMVACQVGSLDIVAQLLDAGANPEPRSPMLKTALEIAKENGRTELVDYLQERMGIP</sequence>
<feature type="repeat" description="ANK" evidence="3">
    <location>
        <begin position="1033"/>
        <end position="1065"/>
    </location>
</feature>
<dbReference type="SMART" id="SM00248">
    <property type="entry name" value="ANK"/>
    <property type="match status" value="8"/>
</dbReference>
<dbReference type="PROSITE" id="PS50088">
    <property type="entry name" value="ANK_REPEAT"/>
    <property type="match status" value="5"/>
</dbReference>
<dbReference type="Pfam" id="PF26082">
    <property type="entry name" value="zf-C2H2_AcuF"/>
    <property type="match status" value="1"/>
</dbReference>
<evidence type="ECO:0000259" key="5">
    <source>
        <dbReference type="PROSITE" id="PS00028"/>
    </source>
</evidence>
<dbReference type="Gene3D" id="1.25.40.20">
    <property type="entry name" value="Ankyrin repeat-containing domain"/>
    <property type="match status" value="3"/>
</dbReference>
<feature type="repeat" description="ANK" evidence="3">
    <location>
        <begin position="1148"/>
        <end position="1180"/>
    </location>
</feature>
<dbReference type="PROSITE" id="PS00028">
    <property type="entry name" value="ZINC_FINGER_C2H2_1"/>
    <property type="match status" value="1"/>
</dbReference>
<gene>
    <name evidence="6" type="ORF">B0T25DRAFT_470944</name>
</gene>
<proteinExistence type="predicted"/>
<dbReference type="SUPFAM" id="SSF48403">
    <property type="entry name" value="Ankyrin repeat"/>
    <property type="match status" value="1"/>
</dbReference>
<feature type="repeat" description="ANK" evidence="3">
    <location>
        <begin position="967"/>
        <end position="999"/>
    </location>
</feature>
<dbReference type="InterPro" id="IPR002110">
    <property type="entry name" value="Ankyrin_rpt"/>
</dbReference>
<dbReference type="Proteomes" id="UP001275084">
    <property type="component" value="Unassembled WGS sequence"/>
</dbReference>
<feature type="region of interest" description="Disordered" evidence="4">
    <location>
        <begin position="700"/>
        <end position="731"/>
    </location>
</feature>
<dbReference type="PANTHER" id="PTHR24166:SF48">
    <property type="entry name" value="PROTEIN VAPYRIN"/>
    <property type="match status" value="1"/>
</dbReference>
<dbReference type="InterPro" id="IPR028012">
    <property type="entry name" value="Rua1_C"/>
</dbReference>
<comment type="caution">
    <text evidence="6">The sequence shown here is derived from an EMBL/GenBank/DDBJ whole genome shotgun (WGS) entry which is preliminary data.</text>
</comment>
<evidence type="ECO:0000256" key="1">
    <source>
        <dbReference type="ARBA" id="ARBA00022737"/>
    </source>
</evidence>
<feature type="repeat" description="ANK" evidence="3">
    <location>
        <begin position="934"/>
        <end position="966"/>
    </location>
</feature>
<dbReference type="InterPro" id="IPR058925">
    <property type="entry name" value="zf-C2H2_AcuF"/>
</dbReference>
<dbReference type="PANTHER" id="PTHR24166">
    <property type="entry name" value="ROLLING PEBBLES, ISOFORM B"/>
    <property type="match status" value="1"/>
</dbReference>
<name>A0AAJ0HXS9_9PEZI</name>
<reference evidence="6" key="1">
    <citation type="journal article" date="2023" name="Mol. Phylogenet. Evol.">
        <title>Genome-scale phylogeny and comparative genomics of the fungal order Sordariales.</title>
        <authorList>
            <person name="Hensen N."/>
            <person name="Bonometti L."/>
            <person name="Westerberg I."/>
            <person name="Brannstrom I.O."/>
            <person name="Guillou S."/>
            <person name="Cros-Aarteil S."/>
            <person name="Calhoun S."/>
            <person name="Haridas S."/>
            <person name="Kuo A."/>
            <person name="Mondo S."/>
            <person name="Pangilinan J."/>
            <person name="Riley R."/>
            <person name="LaButti K."/>
            <person name="Andreopoulos B."/>
            <person name="Lipzen A."/>
            <person name="Chen C."/>
            <person name="Yan M."/>
            <person name="Daum C."/>
            <person name="Ng V."/>
            <person name="Clum A."/>
            <person name="Steindorff A."/>
            <person name="Ohm R.A."/>
            <person name="Martin F."/>
            <person name="Silar P."/>
            <person name="Natvig D.O."/>
            <person name="Lalanne C."/>
            <person name="Gautier V."/>
            <person name="Ament-Velasquez S.L."/>
            <person name="Kruys A."/>
            <person name="Hutchinson M.I."/>
            <person name="Powell A.J."/>
            <person name="Barry K."/>
            <person name="Miller A.N."/>
            <person name="Grigoriev I.V."/>
            <person name="Debuchy R."/>
            <person name="Gladieux P."/>
            <person name="Hiltunen Thoren M."/>
            <person name="Johannesson H."/>
        </authorList>
    </citation>
    <scope>NUCLEOTIDE SEQUENCE</scope>
    <source>
        <strain evidence="6">CBS 955.72</strain>
    </source>
</reference>
<organism evidence="6 7">
    <name type="scientific">Lasiosphaeria hispida</name>
    <dbReference type="NCBI Taxonomy" id="260671"/>
    <lineage>
        <taxon>Eukaryota</taxon>
        <taxon>Fungi</taxon>
        <taxon>Dikarya</taxon>
        <taxon>Ascomycota</taxon>
        <taxon>Pezizomycotina</taxon>
        <taxon>Sordariomycetes</taxon>
        <taxon>Sordariomycetidae</taxon>
        <taxon>Sordariales</taxon>
        <taxon>Lasiosphaeriaceae</taxon>
        <taxon>Lasiosphaeria</taxon>
    </lineage>
</organism>